<feature type="domain" description="Dihydroneopterin aldolase/epimerase" evidence="7">
    <location>
        <begin position="7"/>
        <end position="118"/>
    </location>
</feature>
<dbReference type="RefSeq" id="WP_218118484.1">
    <property type="nucleotide sequence ID" value="NZ_FNGP01000006.1"/>
</dbReference>
<reference evidence="8 9" key="1">
    <citation type="submission" date="2016-10" db="EMBL/GenBank/DDBJ databases">
        <authorList>
            <person name="de Groot N.N."/>
        </authorList>
    </citation>
    <scope>NUCLEOTIDE SEQUENCE [LARGE SCALE GENOMIC DNA]</scope>
    <source>
        <strain evidence="8 9">CGMCC 1.9159</strain>
    </source>
</reference>
<sequence length="120" mass="12779">MNAIDTITITGLTARGFHGVFPDERANGQDFVVDVELAVPTLPSHDDLDATIDYSAVADLVVGVIESEPVQLIESLASQIATGILKSQAMAQSVRVTVHKPDAPIAHKFTDVAVTITRSR</sequence>
<name>A0A1G9MX78_9ACTN</name>
<gene>
    <name evidence="8" type="ORF">SAMN04488242_2809</name>
</gene>
<dbReference type="InterPro" id="IPR006157">
    <property type="entry name" value="FolB_dom"/>
</dbReference>
<accession>A0A1G9MX78</accession>
<dbReference type="GO" id="GO:0005737">
    <property type="term" value="C:cytoplasm"/>
    <property type="evidence" value="ECO:0007669"/>
    <property type="project" value="TreeGrafter"/>
</dbReference>
<dbReference type="SMART" id="SM00905">
    <property type="entry name" value="FolB"/>
    <property type="match status" value="1"/>
</dbReference>
<comment type="similarity">
    <text evidence="3 6">Belongs to the DHNA family.</text>
</comment>
<dbReference type="InterPro" id="IPR006156">
    <property type="entry name" value="Dihydroneopterin_aldolase"/>
</dbReference>
<evidence type="ECO:0000256" key="4">
    <source>
        <dbReference type="ARBA" id="ARBA00022909"/>
    </source>
</evidence>
<dbReference type="Gene3D" id="3.30.1130.10">
    <property type="match status" value="1"/>
</dbReference>
<dbReference type="UniPathway" id="UPA00077">
    <property type="reaction ID" value="UER00154"/>
</dbReference>
<dbReference type="Proteomes" id="UP000199475">
    <property type="component" value="Unassembled WGS sequence"/>
</dbReference>
<dbReference type="PANTHER" id="PTHR42844">
    <property type="entry name" value="DIHYDRONEOPTERIN ALDOLASE 1-RELATED"/>
    <property type="match status" value="1"/>
</dbReference>
<dbReference type="GO" id="GO:0004150">
    <property type="term" value="F:dihydroneopterin aldolase activity"/>
    <property type="evidence" value="ECO:0007669"/>
    <property type="project" value="UniProtKB-UniRule"/>
</dbReference>
<comment type="pathway">
    <text evidence="2 6">Cofactor biosynthesis; tetrahydrofolate biosynthesis; 2-amino-4-hydroxy-6-hydroxymethyl-7,8-dihydropteridine diphosphate from 7,8-dihydroneopterin triphosphate: step 3/4.</text>
</comment>
<evidence type="ECO:0000256" key="5">
    <source>
        <dbReference type="ARBA" id="ARBA00023239"/>
    </source>
</evidence>
<evidence type="ECO:0000313" key="9">
    <source>
        <dbReference type="Proteomes" id="UP000199475"/>
    </source>
</evidence>
<dbReference type="NCBIfam" id="TIGR00526">
    <property type="entry name" value="folB_dom"/>
    <property type="match status" value="1"/>
</dbReference>
<dbReference type="STRING" id="686624.SAMN04488242_2809"/>
<evidence type="ECO:0000256" key="6">
    <source>
        <dbReference type="RuleBase" id="RU362079"/>
    </source>
</evidence>
<dbReference type="CDD" id="cd00534">
    <property type="entry name" value="DHNA_DHNTPE"/>
    <property type="match status" value="1"/>
</dbReference>
<organism evidence="8 9">
    <name type="scientific">Tessaracoccus oleiagri</name>
    <dbReference type="NCBI Taxonomy" id="686624"/>
    <lineage>
        <taxon>Bacteria</taxon>
        <taxon>Bacillati</taxon>
        <taxon>Actinomycetota</taxon>
        <taxon>Actinomycetes</taxon>
        <taxon>Propionibacteriales</taxon>
        <taxon>Propionibacteriaceae</taxon>
        <taxon>Tessaracoccus</taxon>
    </lineage>
</organism>
<dbReference type="EC" id="4.1.2.25" evidence="6"/>
<dbReference type="GO" id="GO:0046654">
    <property type="term" value="P:tetrahydrofolate biosynthetic process"/>
    <property type="evidence" value="ECO:0007669"/>
    <property type="project" value="UniProtKB-UniRule"/>
</dbReference>
<comment type="catalytic activity">
    <reaction evidence="1 6">
        <text>7,8-dihydroneopterin = 6-hydroxymethyl-7,8-dihydropterin + glycolaldehyde</text>
        <dbReference type="Rhea" id="RHEA:10540"/>
        <dbReference type="ChEBI" id="CHEBI:17001"/>
        <dbReference type="ChEBI" id="CHEBI:17071"/>
        <dbReference type="ChEBI" id="CHEBI:44841"/>
        <dbReference type="EC" id="4.1.2.25"/>
    </reaction>
</comment>
<keyword evidence="5 6" id="KW-0456">Lyase</keyword>
<keyword evidence="4 6" id="KW-0289">Folate biosynthesis</keyword>
<dbReference type="SUPFAM" id="SSF55620">
    <property type="entry name" value="Tetrahydrobiopterin biosynthesis enzymes-like"/>
    <property type="match status" value="1"/>
</dbReference>
<proteinExistence type="inferred from homology"/>
<dbReference type="Pfam" id="PF02152">
    <property type="entry name" value="FolB"/>
    <property type="match status" value="1"/>
</dbReference>
<dbReference type="GO" id="GO:0046656">
    <property type="term" value="P:folic acid biosynthetic process"/>
    <property type="evidence" value="ECO:0007669"/>
    <property type="project" value="UniProtKB-UniRule"/>
</dbReference>
<dbReference type="NCBIfam" id="TIGR00525">
    <property type="entry name" value="folB"/>
    <property type="match status" value="1"/>
</dbReference>
<evidence type="ECO:0000259" key="7">
    <source>
        <dbReference type="SMART" id="SM00905"/>
    </source>
</evidence>
<keyword evidence="9" id="KW-1185">Reference proteome</keyword>
<dbReference type="PANTHER" id="PTHR42844:SF1">
    <property type="entry name" value="DIHYDRONEOPTERIN ALDOLASE 1-RELATED"/>
    <property type="match status" value="1"/>
</dbReference>
<dbReference type="InterPro" id="IPR043133">
    <property type="entry name" value="GTP-CH-I_C/QueF"/>
</dbReference>
<evidence type="ECO:0000256" key="3">
    <source>
        <dbReference type="ARBA" id="ARBA00005708"/>
    </source>
</evidence>
<dbReference type="AlphaFoldDB" id="A0A1G9MX78"/>
<protein>
    <recommendedName>
        <fullName evidence="6">7,8-dihydroneopterin aldolase</fullName>
        <ecNumber evidence="6">4.1.2.25</ecNumber>
    </recommendedName>
</protein>
<evidence type="ECO:0000256" key="2">
    <source>
        <dbReference type="ARBA" id="ARBA00005013"/>
    </source>
</evidence>
<evidence type="ECO:0000256" key="1">
    <source>
        <dbReference type="ARBA" id="ARBA00001353"/>
    </source>
</evidence>
<dbReference type="EMBL" id="FNGP01000006">
    <property type="protein sequence ID" value="SDL78872.1"/>
    <property type="molecule type" value="Genomic_DNA"/>
</dbReference>
<comment type="function">
    <text evidence="6">Catalyzes the conversion of 7,8-dihydroneopterin to 6-hydroxymethyl-7,8-dihydropterin.</text>
</comment>
<evidence type="ECO:0000313" key="8">
    <source>
        <dbReference type="EMBL" id="SDL78872.1"/>
    </source>
</evidence>